<evidence type="ECO:0000313" key="13">
    <source>
        <dbReference type="Proteomes" id="UP001244011"/>
    </source>
</evidence>
<evidence type="ECO:0000256" key="4">
    <source>
        <dbReference type="ARBA" id="ARBA00022692"/>
    </source>
</evidence>
<evidence type="ECO:0000256" key="3">
    <source>
        <dbReference type="ARBA" id="ARBA00022448"/>
    </source>
</evidence>
<evidence type="ECO:0000256" key="9">
    <source>
        <dbReference type="HAMAP-Rule" id="MF_03113"/>
    </source>
</evidence>
<dbReference type="Proteomes" id="UP001244011">
    <property type="component" value="Unassembled WGS sequence"/>
</dbReference>
<dbReference type="HAMAP" id="MF_03113">
    <property type="entry name" value="Get1"/>
    <property type="match status" value="1"/>
</dbReference>
<evidence type="ECO:0000256" key="7">
    <source>
        <dbReference type="ARBA" id="ARBA00023054"/>
    </source>
</evidence>
<dbReference type="FunFam" id="1.10.287.660:FF:000006">
    <property type="entry name" value="Protein GET1"/>
    <property type="match status" value="1"/>
</dbReference>
<evidence type="ECO:0000256" key="6">
    <source>
        <dbReference type="ARBA" id="ARBA00022989"/>
    </source>
</evidence>
<reference evidence="12" key="1">
    <citation type="submission" date="2023-06" db="EMBL/GenBank/DDBJ databases">
        <title>Genome-scale phylogeny and comparative genomics of the fungal order Sordariales.</title>
        <authorList>
            <consortium name="Lawrence Berkeley National Laboratory"/>
            <person name="Hensen N."/>
            <person name="Bonometti L."/>
            <person name="Westerberg I."/>
            <person name="Brannstrom I.O."/>
            <person name="Guillou S."/>
            <person name="Cros-Aarteil S."/>
            <person name="Calhoun S."/>
            <person name="Haridas S."/>
            <person name="Kuo A."/>
            <person name="Mondo S."/>
            <person name="Pangilinan J."/>
            <person name="Riley R."/>
            <person name="Labutti K."/>
            <person name="Andreopoulos B."/>
            <person name="Lipzen A."/>
            <person name="Chen C."/>
            <person name="Yanf M."/>
            <person name="Daum C."/>
            <person name="Ng V."/>
            <person name="Clum A."/>
            <person name="Steindorff A."/>
            <person name="Ohm R."/>
            <person name="Martin F."/>
            <person name="Silar P."/>
            <person name="Natvig D."/>
            <person name="Lalanne C."/>
            <person name="Gautier V."/>
            <person name="Ament-Velasquez S.L."/>
            <person name="Kruys A."/>
            <person name="Hutchinson M.I."/>
            <person name="Powell A.J."/>
            <person name="Barry K."/>
            <person name="Miller A.N."/>
            <person name="Grigoriev I.V."/>
            <person name="Debuchy R."/>
            <person name="Gladieux P."/>
            <person name="Thoren M.H."/>
            <person name="Johannesson H."/>
        </authorList>
    </citation>
    <scope>NUCLEOTIDE SEQUENCE</scope>
    <source>
        <strain evidence="12">8032-3</strain>
    </source>
</reference>
<evidence type="ECO:0000313" key="12">
    <source>
        <dbReference type="EMBL" id="KAK1772539.1"/>
    </source>
</evidence>
<dbReference type="GO" id="GO:0071816">
    <property type="term" value="P:tail-anchored membrane protein insertion into ER membrane"/>
    <property type="evidence" value="ECO:0007669"/>
    <property type="project" value="InterPro"/>
</dbReference>
<comment type="caution">
    <text evidence="12">The sequence shown here is derived from an EMBL/GenBank/DDBJ whole genome shotgun (WGS) entry which is preliminary data.</text>
</comment>
<dbReference type="InterPro" id="IPR028945">
    <property type="entry name" value="Get1"/>
</dbReference>
<comment type="caution">
    <text evidence="9">Lacks conserved residue(s) required for the propagation of feature annotation.</text>
</comment>
<keyword evidence="8 9" id="KW-0472">Membrane</keyword>
<keyword evidence="7" id="KW-0175">Coiled coil</keyword>
<keyword evidence="4 9" id="KW-0812">Transmembrane</keyword>
<keyword evidence="11" id="KW-0732">Signal</keyword>
<comment type="subcellular location">
    <subcellularLocation>
        <location evidence="1">Endoplasmic reticulum membrane</location>
        <topology evidence="1">Multi-pass membrane protein</topology>
    </subcellularLocation>
</comment>
<dbReference type="InterPro" id="IPR029012">
    <property type="entry name" value="Helix_hairpin_bin_sf"/>
</dbReference>
<dbReference type="AlphaFoldDB" id="A0AAJ0C9A6"/>
<evidence type="ECO:0000256" key="11">
    <source>
        <dbReference type="SAM" id="SignalP"/>
    </source>
</evidence>
<dbReference type="PANTHER" id="PTHR42650:SF1">
    <property type="entry name" value="GUIDED ENTRY OF TAIL-ANCHORED PROTEINS FACTOR 1"/>
    <property type="match status" value="1"/>
</dbReference>
<evidence type="ECO:0000256" key="5">
    <source>
        <dbReference type="ARBA" id="ARBA00022824"/>
    </source>
</evidence>
<feature type="signal peptide" evidence="11">
    <location>
        <begin position="1"/>
        <end position="20"/>
    </location>
</feature>
<organism evidence="12 13">
    <name type="scientific">Phialemonium atrogriseum</name>
    <dbReference type="NCBI Taxonomy" id="1093897"/>
    <lineage>
        <taxon>Eukaryota</taxon>
        <taxon>Fungi</taxon>
        <taxon>Dikarya</taxon>
        <taxon>Ascomycota</taxon>
        <taxon>Pezizomycotina</taxon>
        <taxon>Sordariomycetes</taxon>
        <taxon>Sordariomycetidae</taxon>
        <taxon>Cephalothecales</taxon>
        <taxon>Cephalothecaceae</taxon>
        <taxon>Phialemonium</taxon>
    </lineage>
</organism>
<feature type="compositionally biased region" description="Basic and acidic residues" evidence="10">
    <location>
        <begin position="198"/>
        <end position="208"/>
    </location>
</feature>
<proteinExistence type="inferred from homology"/>
<dbReference type="EMBL" id="MU838997">
    <property type="protein sequence ID" value="KAK1772539.1"/>
    <property type="molecule type" value="Genomic_DNA"/>
</dbReference>
<keyword evidence="5 9" id="KW-0256">Endoplasmic reticulum</keyword>
<dbReference type="Pfam" id="PF04420">
    <property type="entry name" value="CHD5"/>
    <property type="match status" value="1"/>
</dbReference>
<dbReference type="GO" id="GO:0043495">
    <property type="term" value="F:protein-membrane adaptor activity"/>
    <property type="evidence" value="ECO:0007669"/>
    <property type="project" value="TreeGrafter"/>
</dbReference>
<feature type="topological domain" description="Lumenal" evidence="9">
    <location>
        <begin position="1"/>
        <end position="4"/>
    </location>
</feature>
<evidence type="ECO:0000256" key="1">
    <source>
        <dbReference type="ARBA" id="ARBA00004477"/>
    </source>
</evidence>
<dbReference type="Gene3D" id="1.10.287.660">
    <property type="entry name" value="Helix hairpin bin"/>
    <property type="match status" value="1"/>
</dbReference>
<evidence type="ECO:0000256" key="8">
    <source>
        <dbReference type="ARBA" id="ARBA00023136"/>
    </source>
</evidence>
<dbReference type="InterPro" id="IPR027538">
    <property type="entry name" value="Get1_fungi"/>
</dbReference>
<feature type="region of interest" description="Disordered" evidence="10">
    <location>
        <begin position="191"/>
        <end position="216"/>
    </location>
</feature>
<feature type="topological domain" description="Cytoplasmic" evidence="9">
    <location>
        <begin position="173"/>
        <end position="216"/>
    </location>
</feature>
<comment type="similarity">
    <text evidence="2 9">Belongs to the WRB/GET1 family.</text>
</comment>
<sequence length="216" mass="24679">MPSLQVIIFLVELTVQLVNSIGATTINSLLWRLCNALPTSPSQNFAEHHKLQKEYLSCRRELNATSSQDEFAKWAKLRRTHDKLLEQLEKKKTSLDASKAKFDRYTATVRWMLTRGLQWFLTFWYGREPMFWLPYGWFPYYVEWFLSFPRAPMGSVSIVAWQWACAGILALAAETLTAILGLVLGSRQTQGVPMAGSTEKDQRGEAKTRATPVRAS</sequence>
<feature type="chain" id="PRO_5042547947" evidence="11">
    <location>
        <begin position="21"/>
        <end position="216"/>
    </location>
</feature>
<protein>
    <submittedName>
        <fullName evidence="12">CHD5-like protein-domain-containing protein</fullName>
    </submittedName>
</protein>
<name>A0AAJ0C9A6_9PEZI</name>
<keyword evidence="13" id="KW-1185">Reference proteome</keyword>
<gene>
    <name evidence="9" type="primary">GET1</name>
    <name evidence="12" type="ORF">QBC33DRAFT_521582</name>
</gene>
<evidence type="ECO:0000256" key="2">
    <source>
        <dbReference type="ARBA" id="ARBA00010799"/>
    </source>
</evidence>
<evidence type="ECO:0000256" key="10">
    <source>
        <dbReference type="SAM" id="MobiDB-lite"/>
    </source>
</evidence>
<dbReference type="GO" id="GO:0043529">
    <property type="term" value="C:GET complex"/>
    <property type="evidence" value="ECO:0007669"/>
    <property type="project" value="InterPro"/>
</dbReference>
<keyword evidence="3 9" id="KW-0813">Transport</keyword>
<keyword evidence="6 9" id="KW-1133">Transmembrane helix</keyword>
<dbReference type="PANTHER" id="PTHR42650">
    <property type="entry name" value="TAIL-ANCHORED PROTEIN INSERTION RECEPTOR WRB"/>
    <property type="match status" value="1"/>
</dbReference>
<dbReference type="GO" id="GO:0005789">
    <property type="term" value="C:endoplasmic reticulum membrane"/>
    <property type="evidence" value="ECO:0007669"/>
    <property type="project" value="UniProtKB-SubCell"/>
</dbReference>
<accession>A0AAJ0C9A6</accession>